<dbReference type="Proteomes" id="UP000594014">
    <property type="component" value="Chromosome"/>
</dbReference>
<organism evidence="1 2">
    <name type="scientific">Anoxybacterium hadale</name>
    <dbReference type="NCBI Taxonomy" id="3408580"/>
    <lineage>
        <taxon>Bacteria</taxon>
        <taxon>Bacillati</taxon>
        <taxon>Bacillota</taxon>
        <taxon>Clostridia</taxon>
        <taxon>Peptostreptococcales</taxon>
        <taxon>Anaerovoracaceae</taxon>
        <taxon>Anoxybacterium</taxon>
    </lineage>
</organism>
<evidence type="ECO:0000313" key="1">
    <source>
        <dbReference type="EMBL" id="QOX63535.1"/>
    </source>
</evidence>
<proteinExistence type="predicted"/>
<reference evidence="1" key="1">
    <citation type="submission" date="2019-08" db="EMBL/GenBank/DDBJ databases">
        <title>Genome sequence of Clostridiales bacterium MT110.</title>
        <authorList>
            <person name="Cao J."/>
        </authorList>
    </citation>
    <scope>NUCLEOTIDE SEQUENCE</scope>
    <source>
        <strain evidence="1">MT110</strain>
    </source>
</reference>
<evidence type="ECO:0000313" key="2">
    <source>
        <dbReference type="Proteomes" id="UP000594014"/>
    </source>
</evidence>
<gene>
    <name evidence="1" type="ORF">FRZ06_09300</name>
</gene>
<sequence length="77" mass="8565">MNSITKNYGILLLAIFVLGSLCILKSYAIGMFFLMILSDGWDIYQVNYTVAGWIVFGGVISLLSGYGLIKIMLKYIC</sequence>
<protein>
    <submittedName>
        <fullName evidence="1">Uncharacterized protein</fullName>
    </submittedName>
</protein>
<accession>A0ACD1AAT2</accession>
<dbReference type="EMBL" id="CP042469">
    <property type="protein sequence ID" value="QOX63535.1"/>
    <property type="molecule type" value="Genomic_DNA"/>
</dbReference>
<name>A0ACD1AAT2_9FIRM</name>
<keyword evidence="2" id="KW-1185">Reference proteome</keyword>